<dbReference type="NCBIfam" id="TIGR01747">
    <property type="entry name" value="diampropi_NH3ly"/>
    <property type="match status" value="1"/>
</dbReference>
<dbReference type="NCBIfam" id="NF006058">
    <property type="entry name" value="PRK08206.1"/>
    <property type="match status" value="1"/>
</dbReference>
<dbReference type="EMBL" id="JAODYH010000003">
    <property type="protein sequence ID" value="MCT9810435.1"/>
    <property type="molecule type" value="Genomic_DNA"/>
</dbReference>
<dbReference type="SUPFAM" id="SSF53686">
    <property type="entry name" value="Tryptophan synthase beta subunit-like PLP-dependent enzymes"/>
    <property type="match status" value="1"/>
</dbReference>
<organism evidence="4 5">
    <name type="scientific">Acidovorax bellezanensis</name>
    <dbReference type="NCBI Taxonomy" id="2976702"/>
    <lineage>
        <taxon>Bacteria</taxon>
        <taxon>Pseudomonadati</taxon>
        <taxon>Pseudomonadota</taxon>
        <taxon>Betaproteobacteria</taxon>
        <taxon>Burkholderiales</taxon>
        <taxon>Comamonadaceae</taxon>
        <taxon>Acidovorax</taxon>
    </lineage>
</organism>
<name>A0ABT2PIX4_9BURK</name>
<keyword evidence="2" id="KW-0663">Pyridoxal phosphate</keyword>
<dbReference type="Proteomes" id="UP001525968">
    <property type="component" value="Unassembled WGS sequence"/>
</dbReference>
<dbReference type="InterPro" id="IPR001926">
    <property type="entry name" value="TrpB-like_PALP"/>
</dbReference>
<evidence type="ECO:0000259" key="3">
    <source>
        <dbReference type="Pfam" id="PF00291"/>
    </source>
</evidence>
<keyword evidence="5" id="KW-1185">Reference proteome</keyword>
<gene>
    <name evidence="4" type="ORF">N0K08_07310</name>
</gene>
<evidence type="ECO:0000256" key="2">
    <source>
        <dbReference type="ARBA" id="ARBA00022898"/>
    </source>
</evidence>
<dbReference type="PANTHER" id="PTHR42937:SF1">
    <property type="entry name" value="DIAMINOPROPIONATE AMMONIA-LYASE"/>
    <property type="match status" value="1"/>
</dbReference>
<reference evidence="4 5" key="1">
    <citation type="submission" date="2022-09" db="EMBL/GenBank/DDBJ databases">
        <title>Draft genome of isolate Be4.</title>
        <authorList>
            <person name="Sanchez-Castro I."/>
            <person name="Martinez-Rodriguez P."/>
            <person name="Descostes M."/>
            <person name="Merroun M."/>
        </authorList>
    </citation>
    <scope>NUCLEOTIDE SEQUENCE [LARGE SCALE GENOMIC DNA]</scope>
    <source>
        <strain evidence="4 5">Be4</strain>
    </source>
</reference>
<comment type="caution">
    <text evidence="4">The sequence shown here is derived from an EMBL/GenBank/DDBJ whole genome shotgun (WGS) entry which is preliminary data.</text>
</comment>
<dbReference type="Gene3D" id="3.40.50.1100">
    <property type="match status" value="2"/>
</dbReference>
<dbReference type="GO" id="GO:0008838">
    <property type="term" value="F:diaminopropionate ammonia-lyase activity"/>
    <property type="evidence" value="ECO:0007669"/>
    <property type="project" value="UniProtKB-EC"/>
</dbReference>
<feature type="domain" description="Tryptophan synthase beta chain-like PALP" evidence="3">
    <location>
        <begin position="54"/>
        <end position="383"/>
    </location>
</feature>
<dbReference type="RefSeq" id="WP_261499457.1">
    <property type="nucleotide sequence ID" value="NZ_JAODYH010000003.1"/>
</dbReference>
<accession>A0ABT2PIX4</accession>
<evidence type="ECO:0000313" key="5">
    <source>
        <dbReference type="Proteomes" id="UP001525968"/>
    </source>
</evidence>
<dbReference type="InterPro" id="IPR036052">
    <property type="entry name" value="TrpB-like_PALP_sf"/>
</dbReference>
<dbReference type="EC" id="4.3.1.15" evidence="4"/>
<dbReference type="PANTHER" id="PTHR42937">
    <property type="match status" value="1"/>
</dbReference>
<dbReference type="Pfam" id="PF00291">
    <property type="entry name" value="PALP"/>
    <property type="match status" value="1"/>
</dbReference>
<keyword evidence="4" id="KW-0456">Lyase</keyword>
<proteinExistence type="predicted"/>
<protein>
    <submittedName>
        <fullName evidence="4">Diaminopropionate ammonia-lyase</fullName>
        <ecNumber evidence="4">4.3.1.15</ecNumber>
    </submittedName>
</protein>
<sequence>MSSSLSAVPSLALELVLNPANPGRSRDEAYGARRSAVLSAAALAQAERELTAWDGYATTPLHSLSALARALGVQSLHYKDEGSRFGLGSFKALGGAYAVARLLCRELGARLGRTLDTQDLRRPEVRALCQGITVTCATDGNHGRSVAWGAQLFGCACVIYVHATVSQGRADAIAAYGAQVVRTPGNYDDAVRRADADAKALGRFVISDTSYPGYMDVPRDVMQGYQLMVHEAAQQMGERPTHIFVQAGVGGLAAAVCGYFWERDGGARPRFVVVEPERAACLLESARAGELRAVEGELDTLMAGLACGEVSHLAWEILEKGADAFCAIADASAVDCMRLLAHPLGGDRAIVAGESAVAGVAAAIAALQSPQARAQLGLGADSRILFFGSEAATDAALYAQLVGESAAAVAARAEAA</sequence>
<evidence type="ECO:0000313" key="4">
    <source>
        <dbReference type="EMBL" id="MCT9810435.1"/>
    </source>
</evidence>
<evidence type="ECO:0000256" key="1">
    <source>
        <dbReference type="ARBA" id="ARBA00001933"/>
    </source>
</evidence>
<dbReference type="CDD" id="cd00640">
    <property type="entry name" value="Trp-synth-beta_II"/>
    <property type="match status" value="1"/>
</dbReference>
<dbReference type="InterPro" id="IPR010081">
    <property type="entry name" value="DiNH2opropionate_NH3_lyase"/>
</dbReference>
<comment type="cofactor">
    <cofactor evidence="1">
        <name>pyridoxal 5'-phosphate</name>
        <dbReference type="ChEBI" id="CHEBI:597326"/>
    </cofactor>
</comment>